<organism evidence="1">
    <name type="scientific">Eucalyptus grandis</name>
    <name type="common">Flooded gum</name>
    <dbReference type="NCBI Taxonomy" id="71139"/>
    <lineage>
        <taxon>Eukaryota</taxon>
        <taxon>Viridiplantae</taxon>
        <taxon>Streptophyta</taxon>
        <taxon>Embryophyta</taxon>
        <taxon>Tracheophyta</taxon>
        <taxon>Spermatophyta</taxon>
        <taxon>Magnoliopsida</taxon>
        <taxon>eudicotyledons</taxon>
        <taxon>Gunneridae</taxon>
        <taxon>Pentapetalae</taxon>
        <taxon>rosids</taxon>
        <taxon>malvids</taxon>
        <taxon>Myrtales</taxon>
        <taxon>Myrtaceae</taxon>
        <taxon>Myrtoideae</taxon>
        <taxon>Eucalypteae</taxon>
        <taxon>Eucalyptus</taxon>
    </lineage>
</organism>
<dbReference type="InParanoid" id="A0A059ALA3"/>
<evidence type="ECO:0000313" key="1">
    <source>
        <dbReference type="EMBL" id="KCW54534.1"/>
    </source>
</evidence>
<proteinExistence type="predicted"/>
<accession>A0A059ALA3</accession>
<name>A0A059ALA3_EUCGR</name>
<reference evidence="1" key="1">
    <citation type="submission" date="2013-07" db="EMBL/GenBank/DDBJ databases">
        <title>The genome of Eucalyptus grandis.</title>
        <authorList>
            <person name="Schmutz J."/>
            <person name="Hayes R."/>
            <person name="Myburg A."/>
            <person name="Tuskan G."/>
            <person name="Grattapaglia D."/>
            <person name="Rokhsar D.S."/>
        </authorList>
    </citation>
    <scope>NUCLEOTIDE SEQUENCE</scope>
    <source>
        <tissue evidence="1">Leaf extractions</tissue>
    </source>
</reference>
<protein>
    <submittedName>
        <fullName evidence="1">Uncharacterized protein</fullName>
    </submittedName>
</protein>
<dbReference type="AlphaFoldDB" id="A0A059ALA3"/>
<dbReference type="EMBL" id="KK198761">
    <property type="protein sequence ID" value="KCW54534.1"/>
    <property type="molecule type" value="Genomic_DNA"/>
</dbReference>
<sequence>MCTKLRYIRTPPCSFVDVETASASPWTHIPMRKHGHTSICSYLKAHKDHMQTLTSLHFNKTLEPDQLSPIIIMFSDCIGKSYDFSK</sequence>
<gene>
    <name evidence="1" type="ORF">EUGRSUZ_I00486</name>
</gene>
<dbReference type="Gramene" id="KCW54534">
    <property type="protein sequence ID" value="KCW54534"/>
    <property type="gene ID" value="EUGRSUZ_I00486"/>
</dbReference>